<dbReference type="InterPro" id="IPR050832">
    <property type="entry name" value="Bact_Acetyltransf"/>
</dbReference>
<dbReference type="Gene3D" id="3.40.630.30">
    <property type="match status" value="1"/>
</dbReference>
<dbReference type="SUPFAM" id="SSF55729">
    <property type="entry name" value="Acyl-CoA N-acyltransferases (Nat)"/>
    <property type="match status" value="1"/>
</dbReference>
<keyword evidence="4" id="KW-0689">Ribosomal protein</keyword>
<dbReference type="GO" id="GO:0016747">
    <property type="term" value="F:acyltransferase activity, transferring groups other than amino-acyl groups"/>
    <property type="evidence" value="ECO:0007669"/>
    <property type="project" value="InterPro"/>
</dbReference>
<name>A0A1H0NH54_9MICO</name>
<feature type="domain" description="N-acetyltransferase" evidence="3">
    <location>
        <begin position="37"/>
        <end position="204"/>
    </location>
</feature>
<gene>
    <name evidence="4" type="ORF">SAMN04489867_0940</name>
</gene>
<evidence type="ECO:0000259" key="3">
    <source>
        <dbReference type="PROSITE" id="PS51186"/>
    </source>
</evidence>
<keyword evidence="4" id="KW-0687">Ribonucleoprotein</keyword>
<dbReference type="AlphaFoldDB" id="A0A1H0NH54"/>
<reference evidence="5" key="1">
    <citation type="submission" date="2016-10" db="EMBL/GenBank/DDBJ databases">
        <authorList>
            <person name="Varghese N."/>
            <person name="Submissions S."/>
        </authorList>
    </citation>
    <scope>NUCLEOTIDE SEQUENCE [LARGE SCALE GENOMIC DNA]</scope>
    <source>
        <strain evidence="5">DSM 22329</strain>
    </source>
</reference>
<dbReference type="Proteomes" id="UP000199077">
    <property type="component" value="Chromosome I"/>
</dbReference>
<dbReference type="GO" id="GO:0005840">
    <property type="term" value="C:ribosome"/>
    <property type="evidence" value="ECO:0007669"/>
    <property type="project" value="UniProtKB-KW"/>
</dbReference>
<dbReference type="PANTHER" id="PTHR43877">
    <property type="entry name" value="AMINOALKYLPHOSPHONATE N-ACETYLTRANSFERASE-RELATED-RELATED"/>
    <property type="match status" value="1"/>
</dbReference>
<accession>A0A1H0NH54</accession>
<dbReference type="Pfam" id="PF00583">
    <property type="entry name" value="Acetyltransf_1"/>
    <property type="match status" value="1"/>
</dbReference>
<evidence type="ECO:0000256" key="2">
    <source>
        <dbReference type="ARBA" id="ARBA00023315"/>
    </source>
</evidence>
<dbReference type="STRING" id="443156.SAMN04489867_0940"/>
<sequence length="204" mass="21806">MVGWSVTPGMLRPAGPLSRAALPPTYSGAMTGVVDEVLVRERTGADIAGLAAVLAAQQPHSGYPQNWPLPYPVERFIARADEDAAWVAELGGRVVGHVAVSRVEPGLEADLWTVGANRPREELAAVSVLFVDHTAVGRGVGKALLATAVDAIRASGRLPVLDVVQETPSAVELYRRTGWQVVGEGRPWWLPDDHLPVLFMVLPD</sequence>
<dbReference type="InterPro" id="IPR000182">
    <property type="entry name" value="GNAT_dom"/>
</dbReference>
<protein>
    <submittedName>
        <fullName evidence="4">Ribosomal protein S18 acetylase RimI</fullName>
    </submittedName>
</protein>
<dbReference type="PROSITE" id="PS51186">
    <property type="entry name" value="GNAT"/>
    <property type="match status" value="1"/>
</dbReference>
<dbReference type="EMBL" id="LT629711">
    <property type="protein sequence ID" value="SDO91916.1"/>
    <property type="molecule type" value="Genomic_DNA"/>
</dbReference>
<dbReference type="InterPro" id="IPR016181">
    <property type="entry name" value="Acyl_CoA_acyltransferase"/>
</dbReference>
<proteinExistence type="predicted"/>
<evidence type="ECO:0000313" key="4">
    <source>
        <dbReference type="EMBL" id="SDO91916.1"/>
    </source>
</evidence>
<keyword evidence="1" id="KW-0808">Transferase</keyword>
<keyword evidence="5" id="KW-1185">Reference proteome</keyword>
<dbReference type="CDD" id="cd04301">
    <property type="entry name" value="NAT_SF"/>
    <property type="match status" value="1"/>
</dbReference>
<organism evidence="4 5">
    <name type="scientific">Pedococcus dokdonensis</name>
    <dbReference type="NCBI Taxonomy" id="443156"/>
    <lineage>
        <taxon>Bacteria</taxon>
        <taxon>Bacillati</taxon>
        <taxon>Actinomycetota</taxon>
        <taxon>Actinomycetes</taxon>
        <taxon>Micrococcales</taxon>
        <taxon>Intrasporangiaceae</taxon>
        <taxon>Pedococcus</taxon>
    </lineage>
</organism>
<evidence type="ECO:0000256" key="1">
    <source>
        <dbReference type="ARBA" id="ARBA00022679"/>
    </source>
</evidence>
<dbReference type="PANTHER" id="PTHR43877:SF2">
    <property type="entry name" value="AMINOALKYLPHOSPHONATE N-ACETYLTRANSFERASE-RELATED"/>
    <property type="match status" value="1"/>
</dbReference>
<evidence type="ECO:0000313" key="5">
    <source>
        <dbReference type="Proteomes" id="UP000199077"/>
    </source>
</evidence>
<keyword evidence="2" id="KW-0012">Acyltransferase</keyword>